<dbReference type="PANTHER" id="PTHR33603:SF1">
    <property type="entry name" value="RIBOSOMAL RNA LARGE SUBUNIT METHYLTRANSFERASE H"/>
    <property type="match status" value="1"/>
</dbReference>
<dbReference type="InterPro" id="IPR003742">
    <property type="entry name" value="RlmH-like"/>
</dbReference>
<protein>
    <recommendedName>
        <fullName evidence="5">Ribosomal RNA large subunit methyltransferase H</fullName>
        <ecNumber evidence="5">2.1.1.177</ecNumber>
    </recommendedName>
    <alternativeName>
        <fullName evidence="5">23S rRNA (pseudouridine1915-N3)-methyltransferase</fullName>
    </alternativeName>
    <alternativeName>
        <fullName evidence="5">23S rRNA m3Psi1915 methyltransferase</fullName>
    </alternativeName>
    <alternativeName>
        <fullName evidence="5">rRNA (pseudouridine-N3-)-methyltransferase RlmH</fullName>
    </alternativeName>
</protein>
<dbReference type="AlphaFoldDB" id="A0A1M5BVA2"/>
<keyword evidence="7" id="KW-1185">Reference proteome</keyword>
<comment type="catalytic activity">
    <reaction evidence="5">
        <text>pseudouridine(1915) in 23S rRNA + S-adenosyl-L-methionine = N(3)-methylpseudouridine(1915) in 23S rRNA + S-adenosyl-L-homocysteine + H(+)</text>
        <dbReference type="Rhea" id="RHEA:42752"/>
        <dbReference type="Rhea" id="RHEA-COMP:10221"/>
        <dbReference type="Rhea" id="RHEA-COMP:10222"/>
        <dbReference type="ChEBI" id="CHEBI:15378"/>
        <dbReference type="ChEBI" id="CHEBI:57856"/>
        <dbReference type="ChEBI" id="CHEBI:59789"/>
        <dbReference type="ChEBI" id="CHEBI:65314"/>
        <dbReference type="ChEBI" id="CHEBI:74486"/>
        <dbReference type="EC" id="2.1.1.177"/>
    </reaction>
</comment>
<dbReference type="Proteomes" id="UP000184346">
    <property type="component" value="Unassembled WGS sequence"/>
</dbReference>
<dbReference type="NCBIfam" id="TIGR00246">
    <property type="entry name" value="tRNA_RlmH_YbeA"/>
    <property type="match status" value="1"/>
</dbReference>
<dbReference type="RefSeq" id="WP_072823729.1">
    <property type="nucleotide sequence ID" value="NZ_FQUJ01000012.1"/>
</dbReference>
<evidence type="ECO:0000313" key="6">
    <source>
        <dbReference type="EMBL" id="SHF46162.1"/>
    </source>
</evidence>
<evidence type="ECO:0000256" key="3">
    <source>
        <dbReference type="ARBA" id="ARBA00022691"/>
    </source>
</evidence>
<dbReference type="GO" id="GO:0005737">
    <property type="term" value="C:cytoplasm"/>
    <property type="evidence" value="ECO:0007669"/>
    <property type="project" value="UniProtKB-SubCell"/>
</dbReference>
<reference evidence="6 7" key="1">
    <citation type="submission" date="2016-11" db="EMBL/GenBank/DDBJ databases">
        <authorList>
            <person name="Jaros S."/>
            <person name="Januszkiewicz K."/>
            <person name="Wedrychowicz H."/>
        </authorList>
    </citation>
    <scope>NUCLEOTIDE SEQUENCE [LARGE SCALE GENOMIC DNA]</scope>
    <source>
        <strain evidence="6 7">DSM 19980</strain>
    </source>
</reference>
<evidence type="ECO:0000256" key="2">
    <source>
        <dbReference type="ARBA" id="ARBA00022679"/>
    </source>
</evidence>
<keyword evidence="2 5" id="KW-0808">Transferase</keyword>
<dbReference type="OrthoDB" id="9806643at2"/>
<dbReference type="STRING" id="1121942.SAMN02745148_02691"/>
<comment type="function">
    <text evidence="5">Specifically methylates the pseudouridine at position 1915 (m3Psi1915) in 23S rRNA.</text>
</comment>
<name>A0A1M5BVA2_9GAMM</name>
<evidence type="ECO:0000256" key="4">
    <source>
        <dbReference type="ARBA" id="ARBA00038303"/>
    </source>
</evidence>
<keyword evidence="5" id="KW-0963">Cytoplasm</keyword>
<proteinExistence type="inferred from homology"/>
<dbReference type="PIRSF" id="PIRSF004505">
    <property type="entry name" value="MT_bac"/>
    <property type="match status" value="1"/>
</dbReference>
<feature type="binding site" evidence="5">
    <location>
        <position position="73"/>
    </location>
    <ligand>
        <name>S-adenosyl-L-methionine</name>
        <dbReference type="ChEBI" id="CHEBI:59789"/>
    </ligand>
</feature>
<dbReference type="GO" id="GO:0070038">
    <property type="term" value="F:rRNA (pseudouridine-N3-)-methyltransferase activity"/>
    <property type="evidence" value="ECO:0007669"/>
    <property type="project" value="UniProtKB-UniRule"/>
</dbReference>
<keyword evidence="5" id="KW-0698">rRNA processing</keyword>
<organism evidence="6 7">
    <name type="scientific">Modicisalibacter ilicicola DSM 19980</name>
    <dbReference type="NCBI Taxonomy" id="1121942"/>
    <lineage>
        <taxon>Bacteria</taxon>
        <taxon>Pseudomonadati</taxon>
        <taxon>Pseudomonadota</taxon>
        <taxon>Gammaproteobacteria</taxon>
        <taxon>Oceanospirillales</taxon>
        <taxon>Halomonadaceae</taxon>
        <taxon>Modicisalibacter</taxon>
    </lineage>
</organism>
<feature type="binding site" evidence="5">
    <location>
        <begin position="123"/>
        <end position="128"/>
    </location>
    <ligand>
        <name>S-adenosyl-L-methionine</name>
        <dbReference type="ChEBI" id="CHEBI:59789"/>
    </ligand>
</feature>
<comment type="similarity">
    <text evidence="4 5">Belongs to the RNA methyltransferase RlmH family.</text>
</comment>
<dbReference type="InterPro" id="IPR029026">
    <property type="entry name" value="tRNA_m1G_MTases_N"/>
</dbReference>
<evidence type="ECO:0000256" key="1">
    <source>
        <dbReference type="ARBA" id="ARBA00022603"/>
    </source>
</evidence>
<keyword evidence="1 5" id="KW-0489">Methyltransferase</keyword>
<dbReference type="EC" id="2.1.1.177" evidence="5"/>
<comment type="subunit">
    <text evidence="5">Homodimer.</text>
</comment>
<dbReference type="Pfam" id="PF02590">
    <property type="entry name" value="SPOUT_MTase"/>
    <property type="match status" value="1"/>
</dbReference>
<evidence type="ECO:0000256" key="5">
    <source>
        <dbReference type="HAMAP-Rule" id="MF_00658"/>
    </source>
</evidence>
<sequence>MKVRVLAVGQRMPDWVEQGVSEYRKRLPREFALEIVEIAPGPRGKNADVARAVAQEGQRLRERLRESEHCVALEVGGQPWSTERLAREADAWRHRKGDVALLVGGPDGLDPRLSAQADQRWSLSPLTLPHPLVRLLLCEQLYRAWTLLIGHPYHR</sequence>
<feature type="binding site" evidence="5">
    <location>
        <position position="104"/>
    </location>
    <ligand>
        <name>S-adenosyl-L-methionine</name>
        <dbReference type="ChEBI" id="CHEBI:59789"/>
    </ligand>
</feature>
<comment type="subcellular location">
    <subcellularLocation>
        <location evidence="5">Cytoplasm</location>
    </subcellularLocation>
</comment>
<gene>
    <name evidence="5" type="primary">rlmH</name>
    <name evidence="6" type="ORF">SAMN02745148_02691</name>
</gene>
<dbReference type="NCBIfam" id="NF000986">
    <property type="entry name" value="PRK00103.1-4"/>
    <property type="match status" value="1"/>
</dbReference>
<dbReference type="CDD" id="cd18081">
    <property type="entry name" value="RlmH-like"/>
    <property type="match status" value="1"/>
</dbReference>
<dbReference type="PANTHER" id="PTHR33603">
    <property type="entry name" value="METHYLTRANSFERASE"/>
    <property type="match status" value="1"/>
</dbReference>
<dbReference type="SUPFAM" id="SSF75217">
    <property type="entry name" value="alpha/beta knot"/>
    <property type="match status" value="1"/>
</dbReference>
<accession>A0A1M5BVA2</accession>
<dbReference type="HAMAP" id="MF_00658">
    <property type="entry name" value="23SrRNA_methyltr_H"/>
    <property type="match status" value="1"/>
</dbReference>
<evidence type="ECO:0000313" key="7">
    <source>
        <dbReference type="Proteomes" id="UP000184346"/>
    </source>
</evidence>
<dbReference type="Gene3D" id="3.40.1280.10">
    <property type="match status" value="1"/>
</dbReference>
<dbReference type="InterPro" id="IPR029028">
    <property type="entry name" value="Alpha/beta_knot_MTases"/>
</dbReference>
<dbReference type="EMBL" id="FQUJ01000012">
    <property type="protein sequence ID" value="SHF46162.1"/>
    <property type="molecule type" value="Genomic_DNA"/>
</dbReference>
<keyword evidence="3 5" id="KW-0949">S-adenosyl-L-methionine</keyword>